<dbReference type="AlphaFoldDB" id="A0A1M7FYJ8"/>
<reference evidence="1 2" key="1">
    <citation type="submission" date="2016-11" db="EMBL/GenBank/DDBJ databases">
        <authorList>
            <person name="Jaros S."/>
            <person name="Januszkiewicz K."/>
            <person name="Wedrychowicz H."/>
        </authorList>
    </citation>
    <scope>NUCLEOTIDE SEQUENCE [LARGE SCALE GENOMIC DNA]</scope>
    <source>
        <strain evidence="1 2">DSM 27406</strain>
    </source>
</reference>
<accession>A0A1M7FYJ8</accession>
<evidence type="ECO:0000313" key="2">
    <source>
        <dbReference type="Proteomes" id="UP000184420"/>
    </source>
</evidence>
<dbReference type="Proteomes" id="UP000184420">
    <property type="component" value="Unassembled WGS sequence"/>
</dbReference>
<proteinExistence type="predicted"/>
<gene>
    <name evidence="1" type="ORF">SAMN05444266_106316</name>
</gene>
<protein>
    <submittedName>
        <fullName evidence="1">Uncharacterized protein</fullName>
    </submittedName>
</protein>
<name>A0A1M7FYJ8_9BACT</name>
<evidence type="ECO:0000313" key="1">
    <source>
        <dbReference type="EMBL" id="SHM08757.1"/>
    </source>
</evidence>
<sequence length="33" mass="4008">MSEFDNVQEAILNMMGYWQRNLNFPNSYKSYNC</sequence>
<dbReference type="EMBL" id="FRBL01000006">
    <property type="protein sequence ID" value="SHM08757.1"/>
    <property type="molecule type" value="Genomic_DNA"/>
</dbReference>
<organism evidence="1 2">
    <name type="scientific">Chitinophaga jiangningensis</name>
    <dbReference type="NCBI Taxonomy" id="1419482"/>
    <lineage>
        <taxon>Bacteria</taxon>
        <taxon>Pseudomonadati</taxon>
        <taxon>Bacteroidota</taxon>
        <taxon>Chitinophagia</taxon>
        <taxon>Chitinophagales</taxon>
        <taxon>Chitinophagaceae</taxon>
        <taxon>Chitinophaga</taxon>
    </lineage>
</organism>
<keyword evidence="2" id="KW-1185">Reference proteome</keyword>
<dbReference type="STRING" id="1419482.SAMN05444266_106316"/>